<dbReference type="InterPro" id="IPR013785">
    <property type="entry name" value="Aldolase_TIM"/>
</dbReference>
<reference evidence="9 10" key="1">
    <citation type="journal article" date="2025" name="Int. J. Syst. Evol. Microbiol.">
        <title>Desulfovibrio falkowii sp. nov., Porphyromonas miyakawae sp. nov., Mediterraneibacter flintii sp. nov. and Owariibacterium komagatae gen. nov., sp. nov., isolated from human faeces.</title>
        <authorList>
            <person name="Hamaguchi T."/>
            <person name="Ohara M."/>
            <person name="Hisatomi A."/>
            <person name="Sekiguchi K."/>
            <person name="Takeda J.I."/>
            <person name="Ueyama J."/>
            <person name="Ito M."/>
            <person name="Nishiwaki H."/>
            <person name="Ogi T."/>
            <person name="Hirayama M."/>
            <person name="Ohkuma M."/>
            <person name="Sakamoto M."/>
            <person name="Ohno K."/>
        </authorList>
    </citation>
    <scope>NUCLEOTIDE SEQUENCE [LARGE SCALE GENOMIC DNA]</scope>
    <source>
        <strain evidence="9 10">13CB11C</strain>
    </source>
</reference>
<comment type="similarity">
    <text evidence="2 7">Belongs to the OMP decarboxylase family. Type 2 subfamily.</text>
</comment>
<evidence type="ECO:0000259" key="8">
    <source>
        <dbReference type="SMART" id="SM00934"/>
    </source>
</evidence>
<evidence type="ECO:0000256" key="5">
    <source>
        <dbReference type="ARBA" id="ARBA00023239"/>
    </source>
</evidence>
<dbReference type="InterPro" id="IPR011995">
    <property type="entry name" value="OMPdecase_type-2"/>
</dbReference>
<feature type="domain" description="Orotidine 5'-phosphate decarboxylase" evidence="8">
    <location>
        <begin position="16"/>
        <end position="255"/>
    </location>
</feature>
<dbReference type="EMBL" id="BAAFSF010000001">
    <property type="protein sequence ID" value="GAB1251389.1"/>
    <property type="molecule type" value="Genomic_DNA"/>
</dbReference>
<evidence type="ECO:0000256" key="2">
    <source>
        <dbReference type="ARBA" id="ARBA00008847"/>
    </source>
</evidence>
<comment type="caution">
    <text evidence="9">The sequence shown here is derived from an EMBL/GenBank/DDBJ whole genome shotgun (WGS) entry which is preliminary data.</text>
</comment>
<dbReference type="Proteomes" id="UP001628220">
    <property type="component" value="Unassembled WGS sequence"/>
</dbReference>
<organism evidence="9 10">
    <name type="scientific">Porphyromonas miyakawae</name>
    <dbReference type="NCBI Taxonomy" id="3137470"/>
    <lineage>
        <taxon>Bacteria</taxon>
        <taxon>Pseudomonadati</taxon>
        <taxon>Bacteroidota</taxon>
        <taxon>Bacteroidia</taxon>
        <taxon>Bacteroidales</taxon>
        <taxon>Porphyromonadaceae</taxon>
        <taxon>Porphyromonas</taxon>
    </lineage>
</organism>
<protein>
    <recommendedName>
        <fullName evidence="7">Orotidine 5'-phosphate decarboxylase</fullName>
        <ecNumber evidence="7">4.1.1.23</ecNumber>
    </recommendedName>
    <alternativeName>
        <fullName evidence="7">OMP decarboxylase</fullName>
        <shortName evidence="7">OMPDCase</shortName>
        <shortName evidence="7">OMPdecase</shortName>
    </alternativeName>
</protein>
<dbReference type="CDD" id="cd04725">
    <property type="entry name" value="OMP_decarboxylase_like"/>
    <property type="match status" value="1"/>
</dbReference>
<dbReference type="SUPFAM" id="SSF51366">
    <property type="entry name" value="Ribulose-phoshate binding barrel"/>
    <property type="match status" value="1"/>
</dbReference>
<evidence type="ECO:0000313" key="9">
    <source>
        <dbReference type="EMBL" id="GAB1251389.1"/>
    </source>
</evidence>
<feature type="active site" description="Proton donor" evidence="7">
    <location>
        <position position="96"/>
    </location>
</feature>
<dbReference type="NCBIfam" id="TIGR02127">
    <property type="entry name" value="pyrF_sub2"/>
    <property type="match status" value="1"/>
</dbReference>
<evidence type="ECO:0000313" key="10">
    <source>
        <dbReference type="Proteomes" id="UP001628220"/>
    </source>
</evidence>
<dbReference type="EC" id="4.1.1.23" evidence="7"/>
<dbReference type="Pfam" id="PF00215">
    <property type="entry name" value="OMPdecase"/>
    <property type="match status" value="1"/>
</dbReference>
<dbReference type="PANTHER" id="PTHR43375">
    <property type="entry name" value="OROTIDINE 5'-PHOSPHATE DECARBOXYLASE"/>
    <property type="match status" value="1"/>
</dbReference>
<dbReference type="InterPro" id="IPR001754">
    <property type="entry name" value="OMPdeCOase_dom"/>
</dbReference>
<dbReference type="PANTHER" id="PTHR43375:SF1">
    <property type="entry name" value="OROTIDINE 5'-PHOSPHATE DECARBOXYLASE"/>
    <property type="match status" value="1"/>
</dbReference>
<name>A0ABQ0E115_9PORP</name>
<dbReference type="SMART" id="SM00934">
    <property type="entry name" value="OMPdecase"/>
    <property type="match status" value="1"/>
</dbReference>
<sequence>MTREELIAQIVAKRSFLCVGLDTDVRKLPPHIMDEENPMLSFNRAIIDATEPSAVAFKPNVAFYESMGSYGMKVLEETIDYIKDKYPHMLVIADGKRGDIGNTGALYARAYFEHFHADGITVAPYMGEDSVKPFLAYSDKWVVLLALTSNDGSKDFQMQKNDHGEYFFESVIRTSQEWGDKEHLMYVVGATHPEWLERIRAIAPDHFLLVPGIGAQGGDFDAIVSAGMTTECGLLVNASRSIIYASNGERFAEAAHNEAEAVRLKMERALISKGII</sequence>
<evidence type="ECO:0000256" key="1">
    <source>
        <dbReference type="ARBA" id="ARBA00004861"/>
    </source>
</evidence>
<evidence type="ECO:0000256" key="3">
    <source>
        <dbReference type="ARBA" id="ARBA00022793"/>
    </source>
</evidence>
<accession>A0ABQ0E115</accession>
<dbReference type="RefSeq" id="WP_411915200.1">
    <property type="nucleotide sequence ID" value="NZ_BAAFSF010000001.1"/>
</dbReference>
<dbReference type="HAMAP" id="MF_01215">
    <property type="entry name" value="OMPdecase_type2"/>
    <property type="match status" value="1"/>
</dbReference>
<evidence type="ECO:0000256" key="6">
    <source>
        <dbReference type="ARBA" id="ARBA00049157"/>
    </source>
</evidence>
<evidence type="ECO:0000256" key="4">
    <source>
        <dbReference type="ARBA" id="ARBA00022975"/>
    </source>
</evidence>
<keyword evidence="5 7" id="KW-0456">Lyase</keyword>
<comment type="pathway">
    <text evidence="1 7">Pyrimidine metabolism; UMP biosynthesis via de novo pathway; UMP from orotate: step 2/2.</text>
</comment>
<proteinExistence type="inferred from homology"/>
<keyword evidence="3 7" id="KW-0210">Decarboxylase</keyword>
<evidence type="ECO:0000256" key="7">
    <source>
        <dbReference type="HAMAP-Rule" id="MF_01215"/>
    </source>
</evidence>
<comment type="catalytic activity">
    <reaction evidence="6 7">
        <text>orotidine 5'-phosphate + H(+) = UMP + CO2</text>
        <dbReference type="Rhea" id="RHEA:11596"/>
        <dbReference type="ChEBI" id="CHEBI:15378"/>
        <dbReference type="ChEBI" id="CHEBI:16526"/>
        <dbReference type="ChEBI" id="CHEBI:57538"/>
        <dbReference type="ChEBI" id="CHEBI:57865"/>
        <dbReference type="EC" id="4.1.1.23"/>
    </reaction>
</comment>
<keyword evidence="10" id="KW-1185">Reference proteome</keyword>
<keyword evidence="4 7" id="KW-0665">Pyrimidine biosynthesis</keyword>
<gene>
    <name evidence="7 9" type="primary">pyrF</name>
    <name evidence="9" type="ORF">Tsumi_04930</name>
</gene>
<dbReference type="InterPro" id="IPR011060">
    <property type="entry name" value="RibuloseP-bd_barrel"/>
</dbReference>
<dbReference type="Gene3D" id="3.20.20.70">
    <property type="entry name" value="Aldolase class I"/>
    <property type="match status" value="1"/>
</dbReference>